<evidence type="ECO:0000256" key="9">
    <source>
        <dbReference type="ARBA" id="ARBA00022729"/>
    </source>
</evidence>
<comment type="similarity">
    <text evidence="4">Belongs to the class B bacterial acid phosphatase family.</text>
</comment>
<comment type="caution">
    <text evidence="13">The sequence shown here is derived from an EMBL/GenBank/DDBJ whole genome shotgun (WGS) entry which is preliminary data.</text>
</comment>
<dbReference type="AlphaFoldDB" id="A0A2H9T954"/>
<sequence length="229" mass="25273">MKKLALTAALALSLAGQIAVASTGSLNNNTTGITTAQLEQRQAIHWVSVEQIRESLKGQAPMAVGFDVDDTVLFSSPGFVLGKRTYSPDSNDYLNNDEFWQKMNSGWDDFSIPKESARALINMHTQRGDRIYFVTGRPASKNETVTKTLQEMFHLKDIQPVIFAGDLNKINQLKSKNIKVYYGDSDQDITSANAIHARPIRVLRASNSSNQPLPKNGNLGEEVLVNSAY</sequence>
<evidence type="ECO:0000256" key="3">
    <source>
        <dbReference type="ARBA" id="ARBA00004418"/>
    </source>
</evidence>
<dbReference type="InterPro" id="IPR010025">
    <property type="entry name" value="HAD-SF_ppase_IIIB_AphA"/>
</dbReference>
<evidence type="ECO:0000313" key="13">
    <source>
        <dbReference type="EMBL" id="PJE79668.1"/>
    </source>
</evidence>
<keyword evidence="9" id="KW-0732">Signal</keyword>
<dbReference type="EMBL" id="NSIT01000054">
    <property type="protein sequence ID" value="PJE79668.1"/>
    <property type="molecule type" value="Genomic_DNA"/>
</dbReference>
<evidence type="ECO:0000256" key="4">
    <source>
        <dbReference type="ARBA" id="ARBA00007752"/>
    </source>
</evidence>
<protein>
    <recommendedName>
        <fullName evidence="7">Class B acid phosphatase</fullName>
        <ecNumber evidence="6">3.1.3.2</ecNumber>
    </recommendedName>
</protein>
<dbReference type="SFLD" id="SFLDS00003">
    <property type="entry name" value="Haloacid_Dehalogenase"/>
    <property type="match status" value="1"/>
</dbReference>
<evidence type="ECO:0000256" key="8">
    <source>
        <dbReference type="ARBA" id="ARBA00022723"/>
    </source>
</evidence>
<dbReference type="InterPro" id="IPR005519">
    <property type="entry name" value="Acid_phosphat_B-like"/>
</dbReference>
<comment type="subcellular location">
    <subcellularLocation>
        <location evidence="3">Periplasm</location>
    </subcellularLocation>
</comment>
<keyword evidence="11 13" id="KW-0378">Hydrolase</keyword>
<comment type="catalytic activity">
    <reaction evidence="1">
        <text>a phosphate monoester + H2O = an alcohol + phosphate</text>
        <dbReference type="Rhea" id="RHEA:15017"/>
        <dbReference type="ChEBI" id="CHEBI:15377"/>
        <dbReference type="ChEBI" id="CHEBI:30879"/>
        <dbReference type="ChEBI" id="CHEBI:43474"/>
        <dbReference type="ChEBI" id="CHEBI:67140"/>
        <dbReference type="EC" id="3.1.3.2"/>
    </reaction>
</comment>
<evidence type="ECO:0000256" key="5">
    <source>
        <dbReference type="ARBA" id="ARBA00011881"/>
    </source>
</evidence>
<dbReference type="InterPro" id="IPR036412">
    <property type="entry name" value="HAD-like_sf"/>
</dbReference>
<evidence type="ECO:0000256" key="10">
    <source>
        <dbReference type="ARBA" id="ARBA00022764"/>
    </source>
</evidence>
<dbReference type="GO" id="GO:0030288">
    <property type="term" value="C:outer membrane-bounded periplasmic space"/>
    <property type="evidence" value="ECO:0007669"/>
    <property type="project" value="InterPro"/>
</dbReference>
<dbReference type="GO" id="GO:0003993">
    <property type="term" value="F:acid phosphatase activity"/>
    <property type="evidence" value="ECO:0007669"/>
    <property type="project" value="UniProtKB-EC"/>
</dbReference>
<evidence type="ECO:0000256" key="12">
    <source>
        <dbReference type="ARBA" id="ARBA00022842"/>
    </source>
</evidence>
<proteinExistence type="inferred from homology"/>
<dbReference type="InterPro" id="IPR023214">
    <property type="entry name" value="HAD_sf"/>
</dbReference>
<dbReference type="Gene3D" id="3.40.50.1000">
    <property type="entry name" value="HAD superfamily/HAD-like"/>
    <property type="match status" value="1"/>
</dbReference>
<evidence type="ECO:0000256" key="6">
    <source>
        <dbReference type="ARBA" id="ARBA00012646"/>
    </source>
</evidence>
<keyword evidence="8" id="KW-0479">Metal-binding</keyword>
<comment type="cofactor">
    <cofactor evidence="2">
        <name>Mg(2+)</name>
        <dbReference type="ChEBI" id="CHEBI:18420"/>
    </cofactor>
</comment>
<organism evidence="13">
    <name type="scientific">invertebrate metagenome</name>
    <dbReference type="NCBI Taxonomy" id="1711999"/>
    <lineage>
        <taxon>unclassified sequences</taxon>
        <taxon>metagenomes</taxon>
        <taxon>organismal metagenomes</taxon>
    </lineage>
</organism>
<dbReference type="PIRSF" id="PIRSF017818">
    <property type="entry name" value="Acid_Ptase_B"/>
    <property type="match status" value="1"/>
</dbReference>
<accession>A0A2H9T954</accession>
<dbReference type="Pfam" id="PF03767">
    <property type="entry name" value="Acid_phosphat_B"/>
    <property type="match status" value="1"/>
</dbReference>
<keyword evidence="10" id="KW-0574">Periplasm</keyword>
<evidence type="ECO:0000256" key="2">
    <source>
        <dbReference type="ARBA" id="ARBA00001946"/>
    </source>
</evidence>
<comment type="subunit">
    <text evidence="5">Homotetramer.</text>
</comment>
<keyword evidence="12" id="KW-0460">Magnesium</keyword>
<dbReference type="SFLD" id="SFLDG01127">
    <property type="entry name" value="C1.3:_Acid_Phosphatase_Like"/>
    <property type="match status" value="1"/>
</dbReference>
<dbReference type="NCBIfam" id="TIGR01672">
    <property type="entry name" value="AphA"/>
    <property type="match status" value="1"/>
</dbReference>
<evidence type="ECO:0000256" key="7">
    <source>
        <dbReference type="ARBA" id="ARBA00022113"/>
    </source>
</evidence>
<reference evidence="13" key="1">
    <citation type="journal article" date="2017" name="Appl. Environ. Microbiol.">
        <title>Molecular characterization of an Endozoicomonas-like organism causing infection in king scallop Pecten maximus L.</title>
        <authorList>
            <person name="Cano I."/>
            <person name="van Aerle R."/>
            <person name="Ross S."/>
            <person name="Verner-Jeffreys D.W."/>
            <person name="Paley R.K."/>
            <person name="Rimmer G."/>
            <person name="Ryder D."/>
            <person name="Hooper P."/>
            <person name="Stone D."/>
            <person name="Feist S.W."/>
        </authorList>
    </citation>
    <scope>NUCLEOTIDE SEQUENCE</scope>
</reference>
<name>A0A2H9T954_9ZZZZ</name>
<dbReference type="SUPFAM" id="SSF56784">
    <property type="entry name" value="HAD-like"/>
    <property type="match status" value="1"/>
</dbReference>
<dbReference type="EC" id="3.1.3.2" evidence="6"/>
<gene>
    <name evidence="13" type="primary">aphA</name>
    <name evidence="13" type="ORF">CI610_01342</name>
</gene>
<dbReference type="GO" id="GO:0046872">
    <property type="term" value="F:metal ion binding"/>
    <property type="evidence" value="ECO:0007669"/>
    <property type="project" value="UniProtKB-KW"/>
</dbReference>
<evidence type="ECO:0000256" key="1">
    <source>
        <dbReference type="ARBA" id="ARBA00000032"/>
    </source>
</evidence>
<evidence type="ECO:0000256" key="11">
    <source>
        <dbReference type="ARBA" id="ARBA00022801"/>
    </source>
</evidence>